<dbReference type="InterPro" id="IPR029058">
    <property type="entry name" value="AB_hydrolase_fold"/>
</dbReference>
<keyword evidence="5" id="KW-1185">Reference proteome</keyword>
<gene>
    <name evidence="4" type="ORF">EZ216_17435</name>
</gene>
<dbReference type="InterPro" id="IPR000073">
    <property type="entry name" value="AB_hydrolase_1"/>
</dbReference>
<dbReference type="GO" id="GO:0034338">
    <property type="term" value="F:short-chain carboxylesterase activity"/>
    <property type="evidence" value="ECO:0007669"/>
    <property type="project" value="TreeGrafter"/>
</dbReference>
<name>A0A4Z0BHV4_9BURK</name>
<dbReference type="InterPro" id="IPR050960">
    <property type="entry name" value="AB_hydrolase_4_sf"/>
</dbReference>
<organism evidence="4 5">
    <name type="scientific">Ramlibacter humi</name>
    <dbReference type="NCBI Taxonomy" id="2530451"/>
    <lineage>
        <taxon>Bacteria</taxon>
        <taxon>Pseudomonadati</taxon>
        <taxon>Pseudomonadota</taxon>
        <taxon>Betaproteobacteria</taxon>
        <taxon>Burkholderiales</taxon>
        <taxon>Comamonadaceae</taxon>
        <taxon>Ramlibacter</taxon>
    </lineage>
</organism>
<feature type="domain" description="AB hydrolase-1" evidence="3">
    <location>
        <begin position="67"/>
        <end position="305"/>
    </location>
</feature>
<dbReference type="EMBL" id="SMLK01000006">
    <property type="protein sequence ID" value="TFY98370.1"/>
    <property type="molecule type" value="Genomic_DNA"/>
</dbReference>
<dbReference type="Proteomes" id="UP000297839">
    <property type="component" value="Unassembled WGS sequence"/>
</dbReference>
<evidence type="ECO:0000259" key="3">
    <source>
        <dbReference type="Pfam" id="PF00561"/>
    </source>
</evidence>
<dbReference type="InterPro" id="IPR012020">
    <property type="entry name" value="ABHD4"/>
</dbReference>
<evidence type="ECO:0000313" key="4">
    <source>
        <dbReference type="EMBL" id="TFY98370.1"/>
    </source>
</evidence>
<reference evidence="4 5" key="1">
    <citation type="submission" date="2019-03" db="EMBL/GenBank/DDBJ databases">
        <title>Ramlibacter sp. 18x22-1, whole genome shotgun sequence.</title>
        <authorList>
            <person name="Zhang X."/>
            <person name="Feng G."/>
            <person name="Zhu H."/>
        </authorList>
    </citation>
    <scope>NUCLEOTIDE SEQUENCE [LARGE SCALE GENOMIC DNA]</scope>
    <source>
        <strain evidence="4 5">18x22-1</strain>
    </source>
</reference>
<keyword evidence="4" id="KW-0378">Hydrolase</keyword>
<dbReference type="PANTHER" id="PTHR10794">
    <property type="entry name" value="ABHYDROLASE DOMAIN-CONTAINING PROTEIN"/>
    <property type="match status" value="1"/>
</dbReference>
<protein>
    <submittedName>
        <fullName evidence="4">Alpha/beta fold hydrolase</fullName>
    </submittedName>
</protein>
<sequence length="338" mass="36619">MTTADSSWPYAAPAWLPGGNLQTIWPALLARRTDGPAPAYRRERWTAPDGDFVDLDWLDAPHAPDAPLLVLFHGLEGSSRSHYAEAFASCARERGFAFVVPHFRGCSGEINLGPRAYHSGDFEEVDWILRRLRERHTGRLLAVGVSLGGNALMRWAGEMGQSAARLADAAASVCSPLDLAAGGEAIGRGFNRLVYTTMFLRTMRPKALAKLAQHPGLFDREALLAARDLYEFDNLFTAPLHGFRDTDDYWARASAKPHLPHVRIPALVLNARNDPFVPAHSLPTPGQVGPSVTLWQPCTGGHVGFPSGGPPAHVLAMPRTVTDWLAAAAGSSSTHDAR</sequence>
<evidence type="ECO:0000313" key="5">
    <source>
        <dbReference type="Proteomes" id="UP000297839"/>
    </source>
</evidence>
<feature type="active site" description="Charge relay system" evidence="2">
    <location>
        <position position="274"/>
    </location>
</feature>
<dbReference type="OrthoDB" id="332676at2"/>
<dbReference type="PANTHER" id="PTHR10794:SF94">
    <property type="entry name" value="ESTERASE YHET-RELATED"/>
    <property type="match status" value="1"/>
</dbReference>
<feature type="active site" description="Charge relay system" evidence="2">
    <location>
        <position position="146"/>
    </location>
</feature>
<accession>A0A4Z0BHV4</accession>
<dbReference type="GO" id="GO:0047372">
    <property type="term" value="F:monoacylglycerol lipase activity"/>
    <property type="evidence" value="ECO:0007669"/>
    <property type="project" value="TreeGrafter"/>
</dbReference>
<evidence type="ECO:0000256" key="1">
    <source>
        <dbReference type="ARBA" id="ARBA00010884"/>
    </source>
</evidence>
<dbReference type="SUPFAM" id="SSF53474">
    <property type="entry name" value="alpha/beta-Hydrolases"/>
    <property type="match status" value="1"/>
</dbReference>
<dbReference type="PIRSF" id="PIRSF005211">
    <property type="entry name" value="Ab_hydro_YheT"/>
    <property type="match status" value="1"/>
</dbReference>
<dbReference type="Pfam" id="PF00561">
    <property type="entry name" value="Abhydrolase_1"/>
    <property type="match status" value="1"/>
</dbReference>
<comment type="similarity">
    <text evidence="1">Belongs to the AB hydrolase superfamily. AB hydrolase 4 family.</text>
</comment>
<comment type="caution">
    <text evidence="4">The sequence shown here is derived from an EMBL/GenBank/DDBJ whole genome shotgun (WGS) entry which is preliminary data.</text>
</comment>
<evidence type="ECO:0000256" key="2">
    <source>
        <dbReference type="PIRSR" id="PIRSR005211-1"/>
    </source>
</evidence>
<dbReference type="Gene3D" id="3.40.50.1820">
    <property type="entry name" value="alpha/beta hydrolase"/>
    <property type="match status" value="1"/>
</dbReference>
<dbReference type="RefSeq" id="WP_135251063.1">
    <property type="nucleotide sequence ID" value="NZ_SMLK01000006.1"/>
</dbReference>
<dbReference type="AlphaFoldDB" id="A0A4Z0BHV4"/>
<proteinExistence type="inferred from homology"/>
<feature type="active site" description="Charge relay system" evidence="2">
    <location>
        <position position="302"/>
    </location>
</feature>